<dbReference type="EMBL" id="LGSR01000017">
    <property type="protein sequence ID" value="KOS20420.1"/>
    <property type="molecule type" value="Genomic_DNA"/>
</dbReference>
<dbReference type="Pfam" id="PF00481">
    <property type="entry name" value="PP2C"/>
    <property type="match status" value="1"/>
</dbReference>
<dbReference type="PROSITE" id="PS51746">
    <property type="entry name" value="PPM_2"/>
    <property type="match status" value="1"/>
</dbReference>
<feature type="region of interest" description="Disordered" evidence="5">
    <location>
        <begin position="231"/>
        <end position="288"/>
    </location>
</feature>
<evidence type="ECO:0000313" key="7">
    <source>
        <dbReference type="EMBL" id="KOS20420.1"/>
    </source>
</evidence>
<evidence type="ECO:0000313" key="8">
    <source>
        <dbReference type="Proteomes" id="UP000053831"/>
    </source>
</evidence>
<comment type="similarity">
    <text evidence="4">Belongs to the PP2C family.</text>
</comment>
<evidence type="ECO:0000256" key="1">
    <source>
        <dbReference type="ARBA" id="ARBA00022723"/>
    </source>
</evidence>
<evidence type="ECO:0000256" key="3">
    <source>
        <dbReference type="ARBA" id="ARBA00022912"/>
    </source>
</evidence>
<protein>
    <submittedName>
        <fullName evidence="7">Protein phosphatase 2C-like protein 4</fullName>
    </submittedName>
</protein>
<evidence type="ECO:0000256" key="2">
    <source>
        <dbReference type="ARBA" id="ARBA00022801"/>
    </source>
</evidence>
<keyword evidence="3 4" id="KW-0904">Protein phosphatase</keyword>
<dbReference type="OrthoDB" id="416093at2759"/>
<sequence>MASIRSRALCSASRGSLDAACACACARNPPRRDLHHLRVPARRSPTPAGRHDLVSPSPSSSPPPPLTPRREFHTYFVTHLPSSSLHPDSSQPGTGHKLPRDASVPHTPSPGSGPAVAVALPNMPNRDLTVVRIPLRRAKHHFGAFSNRGRRAYNEDADQAGTIDMPAFAKRAPVSVRQKPGEPTAADSALGDPQIFYFAVFDGHGGAQCSHFLRDELHGYIEEAATEYGLQSSLRKKKPGRDGPFHNVMKQQQQQQQQGPDLVGKGGQDTTDSSHSPSSSTTAESPSAVTFRLEQGLVQEYRTTIGGYFRRFHPEHFGTARSQSGGEAAPVGIEAVLTYSFLRADLDFVTAQARKVDPDDKWLSDSPLNNDEILGVPHAPPSGHSIGGATRFKGGSTASVALISTPTAVPFWHPGAHSTLAVAHVGDSRVLLCQTATGLAVPLTSAHHPGTPQESSRLRKYAPAGSMVSGDSFGEERIAGLANSRAFGDIKSKRIGVSAEPEITRAELGPAQFSFLVLMSDGVSGTLSDQEIVDVVKEAKTPEEGARRVVEYATEVSDDGDNATCQVVRLGGWERRSEGGLGSLGTKEMRDMRRAEAQDPRRTHR</sequence>
<evidence type="ECO:0000259" key="6">
    <source>
        <dbReference type="PROSITE" id="PS51746"/>
    </source>
</evidence>
<dbReference type="Proteomes" id="UP000053831">
    <property type="component" value="Unassembled WGS sequence"/>
</dbReference>
<feature type="compositionally biased region" description="Low complexity" evidence="5">
    <location>
        <begin position="79"/>
        <end position="90"/>
    </location>
</feature>
<evidence type="ECO:0000256" key="4">
    <source>
        <dbReference type="RuleBase" id="RU003465"/>
    </source>
</evidence>
<dbReference type="GO" id="GO:0046872">
    <property type="term" value="F:metal ion binding"/>
    <property type="evidence" value="ECO:0007669"/>
    <property type="project" value="UniProtKB-KW"/>
</dbReference>
<evidence type="ECO:0000256" key="5">
    <source>
        <dbReference type="SAM" id="MobiDB-lite"/>
    </source>
</evidence>
<reference evidence="7 8" key="1">
    <citation type="submission" date="2015-07" db="EMBL/GenBank/DDBJ databases">
        <title>The genome of the fungus Escovopsis weberi, a specialized disease agent of ant agriculture.</title>
        <authorList>
            <person name="de Man T.J."/>
            <person name="Stajich J.E."/>
            <person name="Kubicek C.P."/>
            <person name="Chenthamara K."/>
            <person name="Atanasova L."/>
            <person name="Druzhinina I.S."/>
            <person name="Birnbaum S."/>
            <person name="Barribeau S.M."/>
            <person name="Teiling C."/>
            <person name="Suen G."/>
            <person name="Currie C."/>
            <person name="Gerardo N.M."/>
        </authorList>
    </citation>
    <scope>NUCLEOTIDE SEQUENCE [LARGE SCALE GENOMIC DNA]</scope>
</reference>
<gene>
    <name evidence="7" type="ORF">ESCO_005447</name>
</gene>
<comment type="caution">
    <text evidence="7">The sequence shown here is derived from an EMBL/GenBank/DDBJ whole genome shotgun (WGS) entry which is preliminary data.</text>
</comment>
<dbReference type="InterPro" id="IPR036457">
    <property type="entry name" value="PPM-type-like_dom_sf"/>
</dbReference>
<feature type="region of interest" description="Disordered" evidence="5">
    <location>
        <begin position="35"/>
        <end position="120"/>
    </location>
</feature>
<dbReference type="STRING" id="150374.A0A0M8N5K9"/>
<keyword evidence="2 4" id="KW-0378">Hydrolase</keyword>
<dbReference type="Gene3D" id="3.60.40.10">
    <property type="entry name" value="PPM-type phosphatase domain"/>
    <property type="match status" value="1"/>
</dbReference>
<feature type="domain" description="PPM-type phosphatase" evidence="6">
    <location>
        <begin position="141"/>
        <end position="570"/>
    </location>
</feature>
<proteinExistence type="inferred from homology"/>
<feature type="region of interest" description="Disordered" evidence="5">
    <location>
        <begin position="576"/>
        <end position="605"/>
    </location>
</feature>
<organism evidence="7 8">
    <name type="scientific">Escovopsis weberi</name>
    <dbReference type="NCBI Taxonomy" id="150374"/>
    <lineage>
        <taxon>Eukaryota</taxon>
        <taxon>Fungi</taxon>
        <taxon>Dikarya</taxon>
        <taxon>Ascomycota</taxon>
        <taxon>Pezizomycotina</taxon>
        <taxon>Sordariomycetes</taxon>
        <taxon>Hypocreomycetidae</taxon>
        <taxon>Hypocreales</taxon>
        <taxon>Hypocreaceae</taxon>
        <taxon>Escovopsis</taxon>
    </lineage>
</organism>
<dbReference type="SUPFAM" id="SSF81606">
    <property type="entry name" value="PP2C-like"/>
    <property type="match status" value="1"/>
</dbReference>
<dbReference type="AlphaFoldDB" id="A0A0M8N5K9"/>
<dbReference type="PANTHER" id="PTHR13832">
    <property type="entry name" value="PROTEIN PHOSPHATASE 2C"/>
    <property type="match status" value="1"/>
</dbReference>
<feature type="compositionally biased region" description="Basic and acidic residues" evidence="5">
    <location>
        <begin position="587"/>
        <end position="605"/>
    </location>
</feature>
<name>A0A0M8N5K9_ESCWE</name>
<accession>A0A0M8N5K9</accession>
<feature type="compositionally biased region" description="Low complexity" evidence="5">
    <location>
        <begin position="269"/>
        <end position="288"/>
    </location>
</feature>
<keyword evidence="8" id="KW-1185">Reference proteome</keyword>
<dbReference type="SMART" id="SM00332">
    <property type="entry name" value="PP2Cc"/>
    <property type="match status" value="1"/>
</dbReference>
<dbReference type="CDD" id="cd00143">
    <property type="entry name" value="PP2Cc"/>
    <property type="match status" value="1"/>
</dbReference>
<keyword evidence="1" id="KW-0479">Metal-binding</keyword>
<dbReference type="PROSITE" id="PS01032">
    <property type="entry name" value="PPM_1"/>
    <property type="match status" value="1"/>
</dbReference>
<dbReference type="PANTHER" id="PTHR13832:SF589">
    <property type="entry name" value="[PYRUVATE DEHYDROGENASE [ACETYL-TRANSFERRING]]-PHOSPHATASE 2, MITOCHONDRIAL"/>
    <property type="match status" value="1"/>
</dbReference>
<dbReference type="InterPro" id="IPR015655">
    <property type="entry name" value="PP2C"/>
</dbReference>
<dbReference type="InterPro" id="IPR001932">
    <property type="entry name" value="PPM-type_phosphatase-like_dom"/>
</dbReference>
<dbReference type="InterPro" id="IPR000222">
    <property type="entry name" value="PP2C_BS"/>
</dbReference>
<dbReference type="GO" id="GO:0004722">
    <property type="term" value="F:protein serine/threonine phosphatase activity"/>
    <property type="evidence" value="ECO:0007669"/>
    <property type="project" value="InterPro"/>
</dbReference>